<comment type="caution">
    <text evidence="2">The sequence shown here is derived from an EMBL/GenBank/DDBJ whole genome shotgun (WGS) entry which is preliminary data.</text>
</comment>
<dbReference type="InterPro" id="IPR029058">
    <property type="entry name" value="AB_hydrolase_fold"/>
</dbReference>
<reference evidence="2 3" key="1">
    <citation type="submission" date="2020-07" db="EMBL/GenBank/DDBJ databases">
        <authorList>
            <person name="Feng X."/>
        </authorList>
    </citation>
    <scope>NUCLEOTIDE SEQUENCE [LARGE SCALE GENOMIC DNA]</scope>
    <source>
        <strain evidence="2 3">JCM23202</strain>
    </source>
</reference>
<evidence type="ECO:0000313" key="2">
    <source>
        <dbReference type="EMBL" id="MBC2605229.1"/>
    </source>
</evidence>
<proteinExistence type="predicted"/>
<feature type="signal peptide" evidence="1">
    <location>
        <begin position="1"/>
        <end position="19"/>
    </location>
</feature>
<dbReference type="EMBL" id="JACHVC010000006">
    <property type="protein sequence ID" value="MBC2605229.1"/>
    <property type="molecule type" value="Genomic_DNA"/>
</dbReference>
<gene>
    <name evidence="2" type="ORF">H5P27_04150</name>
</gene>
<sequence>MKSLAFALICLTISCSSFAQSGEWYSNALGHAIDWKVIQQPSEGESITILKLGGLPEFQAKQDGVGLDGSRVIEFDYRDAPEAIFPYLSRDIQKLRNDLFRNELFKELDLDYARIFILPEGYGLKPDVLYFVNEQRPLLMDIAYPLDADGSVPCVLEFSCDNTDRMGNFSLAVCRDTLLEGFATAGYAFAMADHPVPPPYKGLDPMVDCIPKIKAATRTLRGAGRELGLSDDIAVAGFSRGSGMALALVTTEGNGSFEVKGEYPEEDDTVQAAIVLSGRFTYLNLLKNDKMWPRYLKAWGESDENPVLWKEQGALDYLEGATKPLFLSINSGEGPDAQHQMSLLRQRLTLWGSPYRYATDSDGLGHKVPLDPVLLESMRDYLRDNLN</sequence>
<dbReference type="PROSITE" id="PS51257">
    <property type="entry name" value="PROKAR_LIPOPROTEIN"/>
    <property type="match status" value="1"/>
</dbReference>
<dbReference type="RefSeq" id="WP_185659116.1">
    <property type="nucleotide sequence ID" value="NZ_CAWPOO010000006.1"/>
</dbReference>
<feature type="chain" id="PRO_5031211756" description="Alpha/beta hydrolase family protein" evidence="1">
    <location>
        <begin position="20"/>
        <end position="387"/>
    </location>
</feature>
<organism evidence="2 3">
    <name type="scientific">Pelagicoccus albus</name>
    <dbReference type="NCBI Taxonomy" id="415222"/>
    <lineage>
        <taxon>Bacteria</taxon>
        <taxon>Pseudomonadati</taxon>
        <taxon>Verrucomicrobiota</taxon>
        <taxon>Opitutia</taxon>
        <taxon>Puniceicoccales</taxon>
        <taxon>Pelagicoccaceae</taxon>
        <taxon>Pelagicoccus</taxon>
    </lineage>
</organism>
<dbReference type="SUPFAM" id="SSF53474">
    <property type="entry name" value="alpha/beta-Hydrolases"/>
    <property type="match status" value="1"/>
</dbReference>
<name>A0A7X1B4F4_9BACT</name>
<accession>A0A7X1B4F4</accession>
<dbReference type="AlphaFoldDB" id="A0A7X1B4F4"/>
<dbReference type="Proteomes" id="UP000526501">
    <property type="component" value="Unassembled WGS sequence"/>
</dbReference>
<evidence type="ECO:0008006" key="4">
    <source>
        <dbReference type="Google" id="ProtNLM"/>
    </source>
</evidence>
<protein>
    <recommendedName>
        <fullName evidence="4">Alpha/beta hydrolase family protein</fullName>
    </recommendedName>
</protein>
<keyword evidence="3" id="KW-1185">Reference proteome</keyword>
<keyword evidence="1" id="KW-0732">Signal</keyword>
<evidence type="ECO:0000313" key="3">
    <source>
        <dbReference type="Proteomes" id="UP000526501"/>
    </source>
</evidence>
<dbReference type="Gene3D" id="3.40.50.1820">
    <property type="entry name" value="alpha/beta hydrolase"/>
    <property type="match status" value="1"/>
</dbReference>
<evidence type="ECO:0000256" key="1">
    <source>
        <dbReference type="SAM" id="SignalP"/>
    </source>
</evidence>